<reference evidence="2 3" key="1">
    <citation type="submission" date="2024-12" db="EMBL/GenBank/DDBJ databases">
        <authorList>
            <person name="Hu S."/>
        </authorList>
    </citation>
    <scope>NUCLEOTIDE SEQUENCE [LARGE SCALE GENOMIC DNA]</scope>
    <source>
        <strain evidence="2 3">THG-T11</strain>
    </source>
</reference>
<name>A0ABW9J9D9_9SPHI</name>
<feature type="transmembrane region" description="Helical" evidence="1">
    <location>
        <begin position="6"/>
        <end position="28"/>
    </location>
</feature>
<protein>
    <submittedName>
        <fullName evidence="2">Uncharacterized protein</fullName>
    </submittedName>
</protein>
<dbReference type="Proteomes" id="UP001517247">
    <property type="component" value="Unassembled WGS sequence"/>
</dbReference>
<organism evidence="2 3">
    <name type="scientific">Pedobacter ureilyticus</name>
    <dbReference type="NCBI Taxonomy" id="1393051"/>
    <lineage>
        <taxon>Bacteria</taxon>
        <taxon>Pseudomonadati</taxon>
        <taxon>Bacteroidota</taxon>
        <taxon>Sphingobacteriia</taxon>
        <taxon>Sphingobacteriales</taxon>
        <taxon>Sphingobacteriaceae</taxon>
        <taxon>Pedobacter</taxon>
    </lineage>
</organism>
<proteinExistence type="predicted"/>
<gene>
    <name evidence="2" type="ORF">E6A44_016380</name>
</gene>
<sequence length="175" mass="20493">MPISRPLSIAIVVAIPITIIIGASYFVINNYKPEKHTKNRKNKIIEITRHSTGSLNDQKFNHMMIDVYSMMSMARNIFPIDTTLAGREKSLSDIKDIGIYYWDRNIEVLDNLKKVNHEPEILDKLSAYQEYCKLSKTCYQLMYKAVDEHTSKYDEEIDRQFETMNKKYNEITGKE</sequence>
<evidence type="ECO:0000313" key="3">
    <source>
        <dbReference type="Proteomes" id="UP001517247"/>
    </source>
</evidence>
<accession>A0ABW9J9D9</accession>
<keyword evidence="1" id="KW-0472">Membrane</keyword>
<evidence type="ECO:0000313" key="2">
    <source>
        <dbReference type="EMBL" id="MFN0257169.1"/>
    </source>
</evidence>
<keyword evidence="1" id="KW-0812">Transmembrane</keyword>
<dbReference type="EMBL" id="SSHJ02000008">
    <property type="protein sequence ID" value="MFN0257169.1"/>
    <property type="molecule type" value="Genomic_DNA"/>
</dbReference>
<comment type="caution">
    <text evidence="2">The sequence shown here is derived from an EMBL/GenBank/DDBJ whole genome shotgun (WGS) entry which is preliminary data.</text>
</comment>
<dbReference type="RefSeq" id="WP_138724246.1">
    <property type="nucleotide sequence ID" value="NZ_SSHJ02000008.1"/>
</dbReference>
<evidence type="ECO:0000256" key="1">
    <source>
        <dbReference type="SAM" id="Phobius"/>
    </source>
</evidence>
<keyword evidence="3" id="KW-1185">Reference proteome</keyword>
<keyword evidence="1" id="KW-1133">Transmembrane helix</keyword>